<reference evidence="1" key="1">
    <citation type="journal article" date="2021" name="Proc. Natl. Acad. Sci. U.S.A.">
        <title>A Catalog of Tens of Thousands of Viruses from Human Metagenomes Reveals Hidden Associations with Chronic Diseases.</title>
        <authorList>
            <person name="Tisza M.J."/>
            <person name="Buck C.B."/>
        </authorList>
    </citation>
    <scope>NUCLEOTIDE SEQUENCE</scope>
    <source>
        <strain evidence="1">CtLpa4</strain>
    </source>
</reference>
<accession>A0A8S5RLI9</accession>
<organism evidence="1">
    <name type="scientific">virus sp. ctLpa4</name>
    <dbReference type="NCBI Taxonomy" id="2825814"/>
    <lineage>
        <taxon>Viruses</taxon>
    </lineage>
</organism>
<sequence length="57" mass="6714">MSVKNLLIRKATEDGRYSVAFCWKFQCKMLFGFRKHLTLDFPTVKRSMIPDLPSLFT</sequence>
<evidence type="ECO:0000313" key="1">
    <source>
        <dbReference type="EMBL" id="DAE32238.1"/>
    </source>
</evidence>
<name>A0A8S5RLI9_9VIRU</name>
<protein>
    <submittedName>
        <fullName evidence="1">Uncharacterized protein</fullName>
    </submittedName>
</protein>
<proteinExistence type="predicted"/>
<dbReference type="EMBL" id="BK059118">
    <property type="protein sequence ID" value="DAE32238.1"/>
    <property type="molecule type" value="Genomic_DNA"/>
</dbReference>